<comment type="caution">
    <text evidence="1">The sequence shown here is derived from an EMBL/GenBank/DDBJ whole genome shotgun (WGS) entry which is preliminary data.</text>
</comment>
<dbReference type="HOGENOM" id="CLU_311709_0_0_1"/>
<keyword evidence="2" id="KW-1185">Reference proteome</keyword>
<dbReference type="STRING" id="1109443.G4TMR7"/>
<evidence type="ECO:0000313" key="2">
    <source>
        <dbReference type="Proteomes" id="UP000007148"/>
    </source>
</evidence>
<dbReference type="AlphaFoldDB" id="G4TMR7"/>
<evidence type="ECO:0000313" key="1">
    <source>
        <dbReference type="EMBL" id="CCA72608.1"/>
    </source>
</evidence>
<dbReference type="eggNOG" id="ENOG502SCN1">
    <property type="taxonomic scope" value="Eukaryota"/>
</dbReference>
<proteinExistence type="predicted"/>
<name>G4TMR7_SERID</name>
<dbReference type="EMBL" id="CAFZ01000173">
    <property type="protein sequence ID" value="CCA72608.1"/>
    <property type="molecule type" value="Genomic_DNA"/>
</dbReference>
<protein>
    <submittedName>
        <fullName evidence="1">Uncharacterized protein</fullName>
    </submittedName>
</protein>
<reference evidence="1 2" key="1">
    <citation type="journal article" date="2011" name="PLoS Pathog.">
        <title>Endophytic Life Strategies Decoded by Genome and Transcriptome Analyses of the Mutualistic Root Symbiont Piriformospora indica.</title>
        <authorList>
            <person name="Zuccaro A."/>
            <person name="Lahrmann U."/>
            <person name="Guldener U."/>
            <person name="Langen G."/>
            <person name="Pfiffi S."/>
            <person name="Biedenkopf D."/>
            <person name="Wong P."/>
            <person name="Samans B."/>
            <person name="Grimm C."/>
            <person name="Basiewicz M."/>
            <person name="Murat C."/>
            <person name="Martin F."/>
            <person name="Kogel K.H."/>
        </authorList>
    </citation>
    <scope>NUCLEOTIDE SEQUENCE [LARGE SCALE GENOMIC DNA]</scope>
    <source>
        <strain evidence="1 2">DSM 11827</strain>
    </source>
</reference>
<sequence length="942" mass="105430">MVADPFTIVSLVAGAAKAGVKLNELRLNYIGANQTLSSMINECNVLSVALNHVKSLGTDDRRSRIVQGSALQKGLECALQGCAVTLEAVTAEIEKLDSNISGPINGAVTANMSKAERVRFLWNEGEMNNYLGQLRGQHQALQLLLHAFTLDSMEEIHTLLKQNRKRMMKINSDAMTVRANLARSNTRASTRRIEPTNCYTRSIFGDDDRSFVSNHNFEDEILQSDVYRRYLEEDAAAHSSRRPRARTPSRAAPIQPQLVQIADGVYQVPVQLAPFGTQGLQLQAMQSMQSLHSTLQPLQPMQPLQPIPTGTSATPQPPSALISNLIIPEHEILRMAATSGITRGEVMALLKMLEELGGPENYPVAYSAIVRNGNDISVVADQLRKLRALGSEEQYKTALLTALHDVASEENYDHILALLKANRYDMAKTEQLVKDIKEICSVPQDFSRSMKYFEKQGYSESALIDLKAYKDLGVGERDYTRLLSVLERHDYSIQMAKSQLSQLKGYKANTLSINIPGLQIAQPDPEAVSLQFSVSLQLLEVNEYNYQQTVTEIQFLCDVAESTVNQGILLKTLRRSMCDFQKTIRGIQLLRTIFQDIRAVLVTLISNQFSIDDIFIALAEMTTMVKEDYYYLIPGLVVGCDFSFVTAADQLKWLKSIHPLDTDFEFLVEIFVAKGSSRDRMWQLLGSTVRERAGAFALLKSQVRDQQEEGIRELLEAMGNAMGTDVSPADWVIADLFLKNRSYDLRTTTQRIAALKASVVGPKAFGIVLQVLAKYGFNSERTERACKRYSELFGRAPWQAPAFYEYAWSLVEKLDFDVEAVLDGAQRIKDIIASVDRELGDRSRVNKTFRAALQALESKEYDFTAVISGLEMLRSTHGHEPDFFHYTILALRALGCDFDAAVSGMEELVRQGNTPKEAQEKWSSREWDLSRAMQNLNLVPSP</sequence>
<dbReference type="InParanoid" id="G4TMR7"/>
<gene>
    <name evidence="1" type="ORF">PIIN_06545</name>
</gene>
<dbReference type="OrthoDB" id="3164423at2759"/>
<accession>G4TMR7</accession>
<dbReference type="Proteomes" id="UP000007148">
    <property type="component" value="Unassembled WGS sequence"/>
</dbReference>
<organism evidence="1 2">
    <name type="scientific">Serendipita indica (strain DSM 11827)</name>
    <name type="common">Root endophyte fungus</name>
    <name type="synonym">Piriformospora indica</name>
    <dbReference type="NCBI Taxonomy" id="1109443"/>
    <lineage>
        <taxon>Eukaryota</taxon>
        <taxon>Fungi</taxon>
        <taxon>Dikarya</taxon>
        <taxon>Basidiomycota</taxon>
        <taxon>Agaricomycotina</taxon>
        <taxon>Agaricomycetes</taxon>
        <taxon>Sebacinales</taxon>
        <taxon>Serendipitaceae</taxon>
        <taxon>Serendipita</taxon>
    </lineage>
</organism>